<accession>A0A9P4K0T1</accession>
<organism evidence="2 3">
    <name type="scientific">Lojkania enalia</name>
    <dbReference type="NCBI Taxonomy" id="147567"/>
    <lineage>
        <taxon>Eukaryota</taxon>
        <taxon>Fungi</taxon>
        <taxon>Dikarya</taxon>
        <taxon>Ascomycota</taxon>
        <taxon>Pezizomycotina</taxon>
        <taxon>Dothideomycetes</taxon>
        <taxon>Pleosporomycetidae</taxon>
        <taxon>Pleosporales</taxon>
        <taxon>Pleosporales incertae sedis</taxon>
        <taxon>Lojkania</taxon>
    </lineage>
</organism>
<evidence type="ECO:0008006" key="4">
    <source>
        <dbReference type="Google" id="ProtNLM"/>
    </source>
</evidence>
<dbReference type="Proteomes" id="UP000800093">
    <property type="component" value="Unassembled WGS sequence"/>
</dbReference>
<evidence type="ECO:0000313" key="2">
    <source>
        <dbReference type="EMBL" id="KAF2258085.1"/>
    </source>
</evidence>
<proteinExistence type="predicted"/>
<dbReference type="OrthoDB" id="3796222at2759"/>
<evidence type="ECO:0000256" key="1">
    <source>
        <dbReference type="SAM" id="MobiDB-lite"/>
    </source>
</evidence>
<feature type="region of interest" description="Disordered" evidence="1">
    <location>
        <begin position="1"/>
        <end position="36"/>
    </location>
</feature>
<dbReference type="AlphaFoldDB" id="A0A9P4K0T1"/>
<comment type="caution">
    <text evidence="2">The sequence shown here is derived from an EMBL/GenBank/DDBJ whole genome shotgun (WGS) entry which is preliminary data.</text>
</comment>
<sequence>MPLGSPKKLIRALPPSPIRSPRSPRSPRNPENISHMKEQERRSFIEYLKQWSLNHDSSVHFHGSINPLPTTISESYKLGESVRCVLTAVEPEAKRLVNIRLFPPRLEDGKYRLFIRSGSGWVTARNFLDKEYLTQLRLQPTPSRNWNLPKEDLGPKPSTDDTVTIRPLFHPFTSLPAELQDEILSFAIGKQPYYRPSLEMGFSSCKARNWIQTSKGHPTPLSHVLLISKTLTDRLARYIYTSTTFHFQTSGLTHFLWLAGPSNRRHIRCIALSFGKYALLHCIRWFAPDEVFALFDTPLNAFPNALQYLWRCQIRDLCAELRLRCLTIDIRDICNLDLPIVIRILRGAFAEVDILYFSLDGERLEKNDERVSGVRGHRSWAVLCKDVFSRYGRCRDIGFSMCFGDRRRRDSASMMQLEVDMREDEYFFNS</sequence>
<keyword evidence="3" id="KW-1185">Reference proteome</keyword>
<protein>
    <recommendedName>
        <fullName evidence="4">F-box domain-containing protein</fullName>
    </recommendedName>
</protein>
<dbReference type="EMBL" id="ML986787">
    <property type="protein sequence ID" value="KAF2258085.1"/>
    <property type="molecule type" value="Genomic_DNA"/>
</dbReference>
<gene>
    <name evidence="2" type="ORF">CC78DRAFT_549428</name>
</gene>
<name>A0A9P4K0T1_9PLEO</name>
<reference evidence="3" key="1">
    <citation type="journal article" date="2020" name="Stud. Mycol.">
        <title>101 Dothideomycetes genomes: A test case for predicting lifestyles and emergence of pathogens.</title>
        <authorList>
            <person name="Haridas S."/>
            <person name="Albert R."/>
            <person name="Binder M."/>
            <person name="Bloem J."/>
            <person name="LaButti K."/>
            <person name="Salamov A."/>
            <person name="Andreopoulos B."/>
            <person name="Baker S."/>
            <person name="Barry K."/>
            <person name="Bills G."/>
            <person name="Bluhm B."/>
            <person name="Cannon C."/>
            <person name="Castanera R."/>
            <person name="Culley D."/>
            <person name="Daum C."/>
            <person name="Ezra D."/>
            <person name="Gonzalez J."/>
            <person name="Henrissat B."/>
            <person name="Kuo A."/>
            <person name="Liang C."/>
            <person name="Lipzen A."/>
            <person name="Lutzoni F."/>
            <person name="Magnuson J."/>
            <person name="Mondo S."/>
            <person name="Nolan M."/>
            <person name="Ohm R."/>
            <person name="Pangilinan J."/>
            <person name="Park H.-J."/>
            <person name="Ramirez L."/>
            <person name="Alfaro M."/>
            <person name="Sun H."/>
            <person name="Tritt A."/>
            <person name="Yoshinaga Y."/>
            <person name="Zwiers L.-H."/>
            <person name="Turgeon B."/>
            <person name="Goodwin S."/>
            <person name="Spatafora J."/>
            <person name="Crous P."/>
            <person name="Grigoriev I."/>
        </authorList>
    </citation>
    <scope>NUCLEOTIDE SEQUENCE [LARGE SCALE GENOMIC DNA]</scope>
    <source>
        <strain evidence="3">CBS 304.66</strain>
    </source>
</reference>
<evidence type="ECO:0000313" key="3">
    <source>
        <dbReference type="Proteomes" id="UP000800093"/>
    </source>
</evidence>